<reference evidence="1 2" key="1">
    <citation type="submission" date="2009-02" db="EMBL/GenBank/DDBJ databases">
        <title>Sequencing of the draft genome and assembly of Lutiella nitroferrum 2002.</title>
        <authorList>
            <consortium name="US DOE Joint Genome Institute (JGI-PGF)"/>
            <person name="Lucas S."/>
            <person name="Copeland A."/>
            <person name="Lapidus A."/>
            <person name="Glavina del Rio T."/>
            <person name="Tice H."/>
            <person name="Bruce D."/>
            <person name="Goodwin L."/>
            <person name="Pitluck S."/>
            <person name="Larimer F."/>
            <person name="Land M.L."/>
            <person name="Hauser L."/>
            <person name="Coates J.D."/>
        </authorList>
    </citation>
    <scope>NUCLEOTIDE SEQUENCE [LARGE SCALE GENOMIC DNA]</scope>
    <source>
        <strain evidence="1 2">2002</strain>
    </source>
</reference>
<evidence type="ECO:0000313" key="1">
    <source>
        <dbReference type="EMBL" id="EEG09605.1"/>
    </source>
</evidence>
<dbReference type="EMBL" id="ACIS01000002">
    <property type="protein sequence ID" value="EEG09605.1"/>
    <property type="molecule type" value="Genomic_DNA"/>
</dbReference>
<dbReference type="AlphaFoldDB" id="B9Z0J9"/>
<accession>B9Z0J9</accession>
<protein>
    <submittedName>
        <fullName evidence="1">Uncharacterized protein</fullName>
    </submittedName>
</protein>
<sequence>MIALGAGDPTKAICSTLIAQLFESIRYPILPEVRHVPVDHPGRASYYEDILHIRNYSLYTPRDFDISPYFQIIKPERPADFDYRSLHWDK</sequence>
<proteinExistence type="predicted"/>
<comment type="caution">
    <text evidence="1">The sequence shown here is derived from an EMBL/GenBank/DDBJ whole genome shotgun (WGS) entry which is preliminary data.</text>
</comment>
<name>B9Z0J9_9NEIS</name>
<dbReference type="eggNOG" id="ENOG502Z9N4">
    <property type="taxonomic scope" value="Bacteria"/>
</dbReference>
<dbReference type="Proteomes" id="UP000003165">
    <property type="component" value="Unassembled WGS sequence"/>
</dbReference>
<organism evidence="1 2">
    <name type="scientific">Pseudogulbenkiania ferrooxidans 2002</name>
    <dbReference type="NCBI Taxonomy" id="279714"/>
    <lineage>
        <taxon>Bacteria</taxon>
        <taxon>Pseudomonadati</taxon>
        <taxon>Pseudomonadota</taxon>
        <taxon>Betaproteobacteria</taxon>
        <taxon>Neisseriales</taxon>
        <taxon>Chromobacteriaceae</taxon>
        <taxon>Pseudogulbenkiania</taxon>
    </lineage>
</organism>
<keyword evidence="2" id="KW-1185">Reference proteome</keyword>
<evidence type="ECO:0000313" key="2">
    <source>
        <dbReference type="Proteomes" id="UP000003165"/>
    </source>
</evidence>
<gene>
    <name evidence="1" type="ORF">FuraDRAFT_0621</name>
</gene>